<dbReference type="Proteomes" id="UP000828941">
    <property type="component" value="Chromosome 13"/>
</dbReference>
<reference evidence="1 2" key="1">
    <citation type="journal article" date="2022" name="DNA Res.">
        <title>Chromosomal-level genome assembly of the orchid tree Bauhinia variegata (Leguminosae; Cercidoideae) supports the allotetraploid origin hypothesis of Bauhinia.</title>
        <authorList>
            <person name="Zhong Y."/>
            <person name="Chen Y."/>
            <person name="Zheng D."/>
            <person name="Pang J."/>
            <person name="Liu Y."/>
            <person name="Luo S."/>
            <person name="Meng S."/>
            <person name="Qian L."/>
            <person name="Wei D."/>
            <person name="Dai S."/>
            <person name="Zhou R."/>
        </authorList>
    </citation>
    <scope>NUCLEOTIDE SEQUENCE [LARGE SCALE GENOMIC DNA]</scope>
    <source>
        <strain evidence="1">BV-YZ2020</strain>
    </source>
</reference>
<proteinExistence type="predicted"/>
<gene>
    <name evidence="1" type="ORF">L6164_032608</name>
</gene>
<organism evidence="1 2">
    <name type="scientific">Bauhinia variegata</name>
    <name type="common">Purple orchid tree</name>
    <name type="synonym">Phanera variegata</name>
    <dbReference type="NCBI Taxonomy" id="167791"/>
    <lineage>
        <taxon>Eukaryota</taxon>
        <taxon>Viridiplantae</taxon>
        <taxon>Streptophyta</taxon>
        <taxon>Embryophyta</taxon>
        <taxon>Tracheophyta</taxon>
        <taxon>Spermatophyta</taxon>
        <taxon>Magnoliopsida</taxon>
        <taxon>eudicotyledons</taxon>
        <taxon>Gunneridae</taxon>
        <taxon>Pentapetalae</taxon>
        <taxon>rosids</taxon>
        <taxon>fabids</taxon>
        <taxon>Fabales</taxon>
        <taxon>Fabaceae</taxon>
        <taxon>Cercidoideae</taxon>
        <taxon>Cercideae</taxon>
        <taxon>Bauhiniinae</taxon>
        <taxon>Bauhinia</taxon>
    </lineage>
</organism>
<protein>
    <submittedName>
        <fullName evidence="1">Uncharacterized protein</fullName>
    </submittedName>
</protein>
<dbReference type="EMBL" id="CM039438">
    <property type="protein sequence ID" value="KAI4299118.1"/>
    <property type="molecule type" value="Genomic_DNA"/>
</dbReference>
<comment type="caution">
    <text evidence="1">The sequence shown here is derived from an EMBL/GenBank/DDBJ whole genome shotgun (WGS) entry which is preliminary data.</text>
</comment>
<evidence type="ECO:0000313" key="2">
    <source>
        <dbReference type="Proteomes" id="UP000828941"/>
    </source>
</evidence>
<evidence type="ECO:0000313" key="1">
    <source>
        <dbReference type="EMBL" id="KAI4299118.1"/>
    </source>
</evidence>
<keyword evidence="2" id="KW-1185">Reference proteome</keyword>
<accession>A0ACB9KPJ1</accession>
<name>A0ACB9KPJ1_BAUVA</name>
<sequence>MESFALHSLSSSSLSLSSSRSSLHYRSRPISKSHLSIPTSHSFSSLRSVPSASPLSLLPSKAFTFTPLPKFRNNHNGIQASSAPLPPKAPSPPPPPAQGAKKIAFVISVCIGLAVRFLVPKPAEVTLQAWQLLSIFLSTIAGLVLSPLPVGAWAFLGLTTAIVTKTLTFSAAFGAFTNEVIWLIVISFFFARGFVKTGLGDRIATYFVKWLGKSTLGLSYGLTFSEALIAPAMPSTTARAGGVFLPIIKSLSLSAGSEPGNPTSKRLGSYLVQSQFQSSGNSSALFLTAAAQNLLCIKLAEELGVIVGNPWVTWFKAASLPAFVALLASPLILYKLYPPEIKDTPDAPAMATKKLESMGPVTKNEWVMVGTMLLAVSLWIFGESLGIASAVAAMIGLSILLVLGVLDWDDCLSEKSAWDTLAWFAILVGMAGQLTNLGIVDWMAGCVAKSLQCFSLSWPASLLVLQAAYFCIHYLFASQTGHVGALYSAFLAMHLAAGVPGVLAALALGYNTNLFGALTHYSSGQAAVYYGAGYVELPDIFKMGLVMAIVNAVIWGVVGCFWWKFLGLY</sequence>